<gene>
    <name evidence="1" type="ORF">P4S50_09165</name>
</gene>
<dbReference type="Pfam" id="PF05037">
    <property type="entry name" value="DUF669"/>
    <property type="match status" value="1"/>
</dbReference>
<protein>
    <submittedName>
        <fullName evidence="1">DUF669 domain-containing protein</fullName>
    </submittedName>
</protein>
<accession>A0ABY8EH30</accession>
<evidence type="ECO:0000313" key="2">
    <source>
        <dbReference type="Proteomes" id="UP001222800"/>
    </source>
</evidence>
<name>A0ABY8EH30_9FIRM</name>
<dbReference type="InterPro" id="IPR007731">
    <property type="entry name" value="DUF669"/>
</dbReference>
<dbReference type="EMBL" id="CP120733">
    <property type="protein sequence ID" value="WFD12236.1"/>
    <property type="molecule type" value="Genomic_DNA"/>
</dbReference>
<reference evidence="1 2" key="1">
    <citation type="submission" date="2023-03" db="EMBL/GenBank/DDBJ databases">
        <title>Complete genome sequence of Tepidibacter sp. SWIR-1, isolated from a deep-sea hydrothermal vent.</title>
        <authorList>
            <person name="Li X."/>
        </authorList>
    </citation>
    <scope>NUCLEOTIDE SEQUENCE [LARGE SCALE GENOMIC DNA]</scope>
    <source>
        <strain evidence="1 2">SWIR-1</strain>
    </source>
</reference>
<sequence length="171" mass="19855">MANIWDKFDDAIDTKGLQEDVREAAKKGTGSFRDVPHGQYEVRVDKMELGESKKGDPMVTIFFKVLEGEYKGENIPFWQVINQGFQIHIVNELLKSMESDVVNETAENFNQIDIKKGKEPRDRLFDSYNQYGNFLMDVMEEIDGKLEFNLKYGKGKKDFSTYEITEVFEVE</sequence>
<keyword evidence="2" id="KW-1185">Reference proteome</keyword>
<dbReference type="Proteomes" id="UP001222800">
    <property type="component" value="Chromosome"/>
</dbReference>
<proteinExistence type="predicted"/>
<organism evidence="1 2">
    <name type="scientific">Tepidibacter hydrothermalis</name>
    <dbReference type="NCBI Taxonomy" id="3036126"/>
    <lineage>
        <taxon>Bacteria</taxon>
        <taxon>Bacillati</taxon>
        <taxon>Bacillota</taxon>
        <taxon>Clostridia</taxon>
        <taxon>Peptostreptococcales</taxon>
        <taxon>Peptostreptococcaceae</taxon>
        <taxon>Tepidibacter</taxon>
    </lineage>
</organism>
<dbReference type="RefSeq" id="WP_277734551.1">
    <property type="nucleotide sequence ID" value="NZ_CP120733.1"/>
</dbReference>
<evidence type="ECO:0000313" key="1">
    <source>
        <dbReference type="EMBL" id="WFD12236.1"/>
    </source>
</evidence>